<keyword evidence="2" id="KW-1133">Transmembrane helix</keyword>
<keyword evidence="2" id="KW-0472">Membrane</keyword>
<feature type="transmembrane region" description="Helical" evidence="2">
    <location>
        <begin position="167"/>
        <end position="186"/>
    </location>
</feature>
<feature type="transmembrane region" description="Helical" evidence="2">
    <location>
        <begin position="297"/>
        <end position="325"/>
    </location>
</feature>
<organism evidence="3 4">
    <name type="scientific">Circinella minor</name>
    <dbReference type="NCBI Taxonomy" id="1195481"/>
    <lineage>
        <taxon>Eukaryota</taxon>
        <taxon>Fungi</taxon>
        <taxon>Fungi incertae sedis</taxon>
        <taxon>Mucoromycota</taxon>
        <taxon>Mucoromycotina</taxon>
        <taxon>Mucoromycetes</taxon>
        <taxon>Mucorales</taxon>
        <taxon>Lichtheimiaceae</taxon>
        <taxon>Circinella</taxon>
    </lineage>
</organism>
<evidence type="ECO:0000313" key="3">
    <source>
        <dbReference type="EMBL" id="KAG2220114.1"/>
    </source>
</evidence>
<dbReference type="Proteomes" id="UP000646827">
    <property type="component" value="Unassembled WGS sequence"/>
</dbReference>
<dbReference type="NCBIfam" id="NF041646">
    <property type="entry name" value="VC0807_fam"/>
    <property type="match status" value="1"/>
</dbReference>
<name>A0A8H7RZY0_9FUNG</name>
<dbReference type="AlphaFoldDB" id="A0A8H7RZY0"/>
<sequence length="374" mass="43082">MIQINNNQYVNNSNKISVPHEYDSGTTEHDISNDYDDSKMVRPKDYKEAYNNTPGTSRPVSYVNDSENATLRDNAVGDNPKKKVYKKVKYEFPEEKEKKLDPKTRRKNNIRMILRFLVLIFFDLGLPLTLFFVLNIYANMVIAAICAGIPPLLRIIYTMIRHKRFDFLNGFVIVIFVISATVSAISGDINVILLREAVTSTVMGLIFLGSMVPIKNRKFQFYPLIHLISREVFEAFPEIIWTDAQGERHEMMYGKWMWQEYSFYRKCCRGLTFAWGFTFIADAATRVAMVFTGVPPVTIVLVGMIISFSTIGILIISNIIVFVIIQKRCVPFTKQWLKKNDYSIDEEEEYEDDTLINKKDKDDDATAFSSVPIV</sequence>
<feature type="transmembrane region" description="Helical" evidence="2">
    <location>
        <begin position="271"/>
        <end position="291"/>
    </location>
</feature>
<gene>
    <name evidence="3" type="ORF">INT45_006142</name>
</gene>
<feature type="transmembrane region" description="Helical" evidence="2">
    <location>
        <begin position="113"/>
        <end position="134"/>
    </location>
</feature>
<proteinExistence type="predicted"/>
<evidence type="ECO:0000313" key="4">
    <source>
        <dbReference type="Proteomes" id="UP000646827"/>
    </source>
</evidence>
<evidence type="ECO:0000256" key="2">
    <source>
        <dbReference type="SAM" id="Phobius"/>
    </source>
</evidence>
<reference evidence="3 4" key="1">
    <citation type="submission" date="2020-12" db="EMBL/GenBank/DDBJ databases">
        <title>Metabolic potential, ecology and presence of endohyphal bacteria is reflected in genomic diversity of Mucoromycotina.</title>
        <authorList>
            <person name="Muszewska A."/>
            <person name="Okrasinska A."/>
            <person name="Steczkiewicz K."/>
            <person name="Drgas O."/>
            <person name="Orlowska M."/>
            <person name="Perlinska-Lenart U."/>
            <person name="Aleksandrzak-Piekarczyk T."/>
            <person name="Szatraj K."/>
            <person name="Zielenkiewicz U."/>
            <person name="Pilsyk S."/>
            <person name="Malc E."/>
            <person name="Mieczkowski P."/>
            <person name="Kruszewska J.S."/>
            <person name="Biernat P."/>
            <person name="Pawlowska J."/>
        </authorList>
    </citation>
    <scope>NUCLEOTIDE SEQUENCE [LARGE SCALE GENOMIC DNA]</scope>
    <source>
        <strain evidence="3 4">CBS 142.35</strain>
    </source>
</reference>
<evidence type="ECO:0000256" key="1">
    <source>
        <dbReference type="SAM" id="MobiDB-lite"/>
    </source>
</evidence>
<comment type="caution">
    <text evidence="3">The sequence shown here is derived from an EMBL/GenBank/DDBJ whole genome shotgun (WGS) entry which is preliminary data.</text>
</comment>
<dbReference type="OrthoDB" id="9996464at2759"/>
<keyword evidence="2" id="KW-0812">Transmembrane</keyword>
<feature type="transmembrane region" description="Helical" evidence="2">
    <location>
        <begin position="140"/>
        <end position="160"/>
    </location>
</feature>
<feature type="compositionally biased region" description="Basic and acidic residues" evidence="1">
    <location>
        <begin position="18"/>
        <end position="38"/>
    </location>
</feature>
<dbReference type="EMBL" id="JAEPRB010000151">
    <property type="protein sequence ID" value="KAG2220114.1"/>
    <property type="molecule type" value="Genomic_DNA"/>
</dbReference>
<protein>
    <submittedName>
        <fullName evidence="3">Uncharacterized protein</fullName>
    </submittedName>
</protein>
<accession>A0A8H7RZY0</accession>
<feature type="region of interest" description="Disordered" evidence="1">
    <location>
        <begin position="13"/>
        <end position="38"/>
    </location>
</feature>
<feature type="transmembrane region" description="Helical" evidence="2">
    <location>
        <begin position="192"/>
        <end position="214"/>
    </location>
</feature>
<keyword evidence="4" id="KW-1185">Reference proteome</keyword>